<dbReference type="SUPFAM" id="SSF117281">
    <property type="entry name" value="Kelch motif"/>
    <property type="match status" value="1"/>
</dbReference>
<evidence type="ECO:0000256" key="2">
    <source>
        <dbReference type="ARBA" id="ARBA00022737"/>
    </source>
</evidence>
<dbReference type="InterPro" id="IPR015915">
    <property type="entry name" value="Kelch-typ_b-propeller"/>
</dbReference>
<evidence type="ECO:0008006" key="4">
    <source>
        <dbReference type="Google" id="ProtNLM"/>
    </source>
</evidence>
<sequence length="355" mass="39675">MALKITWKERLNYPTLIKGTAAGIVDGWLLVAGGMSYPWKEVDYGFKMNVTEPEKKWEPLTPIPLGPGWTSGAAVCGGLAVVGGRRGAVGHRATPEVFFLDFHNSSTVWEQLPDRPLCAMVATTCGHDDWLYTAFGSEWHPHEHAIENTSIFRMNLRERKDNSFAEWETVTVFPGAPRWMGGMAVCNGKLYVIGGRDHPIGGFAAIQKQPHNAYNPFMASGEELAYSEMFVYDLETHQWTELPHPPRAFVTDAFVVADRWIVMAGGGGYAVYPEGVTIELNDFNWEVGFMCHSKEVWAYDTVTGEWEPLDALPYGVASARMAVWEDYAYVVGNETLDKNRSHTYSTIFEGCIEIT</sequence>
<dbReference type="InterPro" id="IPR011498">
    <property type="entry name" value="Kelch_2"/>
</dbReference>
<dbReference type="Gene3D" id="2.120.10.80">
    <property type="entry name" value="Kelch-type beta propeller"/>
    <property type="match status" value="2"/>
</dbReference>
<gene>
    <name evidence="3" type="ORF">MM415A00788_0003</name>
</gene>
<accession>A0A6M3KDN4</accession>
<dbReference type="EMBL" id="MT142403">
    <property type="protein sequence ID" value="QJA80016.1"/>
    <property type="molecule type" value="Genomic_DNA"/>
</dbReference>
<dbReference type="PANTHER" id="PTHR24412">
    <property type="entry name" value="KELCH PROTEIN"/>
    <property type="match status" value="1"/>
</dbReference>
<proteinExistence type="predicted"/>
<name>A0A6M3KDN4_9ZZZZ</name>
<dbReference type="AlphaFoldDB" id="A0A6M3KDN4"/>
<evidence type="ECO:0000313" key="3">
    <source>
        <dbReference type="EMBL" id="QJA80016.1"/>
    </source>
</evidence>
<keyword evidence="1" id="KW-0880">Kelch repeat</keyword>
<evidence type="ECO:0000256" key="1">
    <source>
        <dbReference type="ARBA" id="ARBA00022441"/>
    </source>
</evidence>
<organism evidence="3">
    <name type="scientific">viral metagenome</name>
    <dbReference type="NCBI Taxonomy" id="1070528"/>
    <lineage>
        <taxon>unclassified sequences</taxon>
        <taxon>metagenomes</taxon>
        <taxon>organismal metagenomes</taxon>
    </lineage>
</organism>
<reference evidence="3" key="1">
    <citation type="submission" date="2020-03" db="EMBL/GenBank/DDBJ databases">
        <title>The deep terrestrial virosphere.</title>
        <authorList>
            <person name="Holmfeldt K."/>
            <person name="Nilsson E."/>
            <person name="Simone D."/>
            <person name="Lopez-Fernandez M."/>
            <person name="Wu X."/>
            <person name="de Brujin I."/>
            <person name="Lundin D."/>
            <person name="Andersson A."/>
            <person name="Bertilsson S."/>
            <person name="Dopson M."/>
        </authorList>
    </citation>
    <scope>NUCLEOTIDE SEQUENCE</scope>
    <source>
        <strain evidence="3">MM415A00788</strain>
    </source>
</reference>
<keyword evidence="2" id="KW-0677">Repeat</keyword>
<dbReference type="Pfam" id="PF07646">
    <property type="entry name" value="Kelch_2"/>
    <property type="match status" value="1"/>
</dbReference>
<protein>
    <recommendedName>
        <fullName evidence="4">Galactose oxidase</fullName>
    </recommendedName>
</protein>
<dbReference type="PANTHER" id="PTHR24412:SF489">
    <property type="entry name" value="RING FINGER DOMAIN AND KELCH REPEAT-CONTAINING PROTEIN DDB_G0271372"/>
    <property type="match status" value="1"/>
</dbReference>